<evidence type="ECO:0000259" key="6">
    <source>
        <dbReference type="Pfam" id="PF25954"/>
    </source>
</evidence>
<dbReference type="InterPro" id="IPR006143">
    <property type="entry name" value="RND_pump_MFP"/>
</dbReference>
<keyword evidence="2" id="KW-0813">Transport</keyword>
<protein>
    <submittedName>
        <fullName evidence="8">Efflux RND transporter periplasmic adaptor subunit</fullName>
    </submittedName>
</protein>
<keyword evidence="9" id="KW-1185">Reference proteome</keyword>
<dbReference type="Pfam" id="PF19335">
    <property type="entry name" value="HMBD"/>
    <property type="match status" value="1"/>
</dbReference>
<feature type="domain" description="Heavy metal binding" evidence="3">
    <location>
        <begin position="54"/>
        <end position="79"/>
    </location>
</feature>
<evidence type="ECO:0000259" key="4">
    <source>
        <dbReference type="Pfam" id="PF25869"/>
    </source>
</evidence>
<dbReference type="Pfam" id="PF25919">
    <property type="entry name" value="BSH_CusB"/>
    <property type="match status" value="1"/>
</dbReference>
<evidence type="ECO:0000313" key="8">
    <source>
        <dbReference type="EMBL" id="MFC3034350.1"/>
    </source>
</evidence>
<evidence type="ECO:0000256" key="2">
    <source>
        <dbReference type="ARBA" id="ARBA00022448"/>
    </source>
</evidence>
<evidence type="ECO:0000259" key="5">
    <source>
        <dbReference type="Pfam" id="PF25919"/>
    </source>
</evidence>
<evidence type="ECO:0000259" key="7">
    <source>
        <dbReference type="Pfam" id="PF25975"/>
    </source>
</evidence>
<feature type="domain" description="CzcB-like C-terminal circularly permuted SH3-like" evidence="7">
    <location>
        <begin position="338"/>
        <end position="397"/>
    </location>
</feature>
<dbReference type="Pfam" id="PF25954">
    <property type="entry name" value="Beta-barrel_RND_2"/>
    <property type="match status" value="1"/>
</dbReference>
<accession>A0ABV7CNV6</accession>
<dbReference type="Pfam" id="PF25869">
    <property type="entry name" value="3HB_CusB"/>
    <property type="match status" value="1"/>
</dbReference>
<dbReference type="PROSITE" id="PS51257">
    <property type="entry name" value="PROKAR_LIPOPROTEIN"/>
    <property type="match status" value="1"/>
</dbReference>
<dbReference type="PANTHER" id="PTHR30097">
    <property type="entry name" value="CATION EFFLUX SYSTEM PROTEIN CUSB"/>
    <property type="match status" value="1"/>
</dbReference>
<comment type="similarity">
    <text evidence="1">Belongs to the membrane fusion protein (MFP) (TC 8.A.1) family.</text>
</comment>
<dbReference type="SUPFAM" id="SSF111369">
    <property type="entry name" value="HlyD-like secretion proteins"/>
    <property type="match status" value="1"/>
</dbReference>
<feature type="domain" description="CusB-like three alpha-helical bundle" evidence="4">
    <location>
        <begin position="167"/>
        <end position="213"/>
    </location>
</feature>
<dbReference type="Gene3D" id="2.40.420.20">
    <property type="match status" value="1"/>
</dbReference>
<dbReference type="EMBL" id="JBHRSD010000039">
    <property type="protein sequence ID" value="MFC3034350.1"/>
    <property type="molecule type" value="Genomic_DNA"/>
</dbReference>
<gene>
    <name evidence="8" type="ORF">ACFOEE_17730</name>
</gene>
<dbReference type="InterPro" id="IPR058649">
    <property type="entry name" value="CzcB_C"/>
</dbReference>
<dbReference type="NCBIfam" id="TIGR01730">
    <property type="entry name" value="RND_mfp"/>
    <property type="match status" value="1"/>
</dbReference>
<dbReference type="InterPro" id="IPR045800">
    <property type="entry name" value="HMBD"/>
</dbReference>
<evidence type="ECO:0000256" key="1">
    <source>
        <dbReference type="ARBA" id="ARBA00009477"/>
    </source>
</evidence>
<evidence type="ECO:0000313" key="9">
    <source>
        <dbReference type="Proteomes" id="UP001595453"/>
    </source>
</evidence>
<reference evidence="9" key="1">
    <citation type="journal article" date="2019" name="Int. J. Syst. Evol. Microbiol.">
        <title>The Global Catalogue of Microorganisms (GCM) 10K type strain sequencing project: providing services to taxonomists for standard genome sequencing and annotation.</title>
        <authorList>
            <consortium name="The Broad Institute Genomics Platform"/>
            <consortium name="The Broad Institute Genome Sequencing Center for Infectious Disease"/>
            <person name="Wu L."/>
            <person name="Ma J."/>
        </authorList>
    </citation>
    <scope>NUCLEOTIDE SEQUENCE [LARGE SCALE GENOMIC DNA]</scope>
    <source>
        <strain evidence="9">KCTC 42730</strain>
    </source>
</reference>
<proteinExistence type="inferred from homology"/>
<sequence length="420" mass="46749">MEKIFHVVVTTLVLVLLTSCAFFIHTLNSEKATTAIPNSVTKTNVTSNTSNQTVYICPMHNHILDSHQSDCPICGMQLVARDNPLDTHARQVIVSASAQANIALATSPVERSTLWQYIETLGTVDYDKNRTLAVHSKANGWIEHLAVTTPGELIKKGQLLYKIYSPDLVAAQDYYLGIYKSKTVNKTLLERAHSRLILLGITQELITEIEKRGDSIDILPFFSPFDAIVSTMHIQQGAYVSTASQMMTLADASTMWMLVNVFEHQANWLNKGTWAEVDIPAIGKSRLEAKIEHIYPELDPVTRTLRLHLSVNNSDLKIKKNMLSNVRIYGGGKHNVLNVPVGAVIRTEHEQRVIVKDDQHHFSPRVVKVGITTQGRVEILAGLNEGEHVVTSGQFLIDSESNIREAIIKMARTDSGLQEN</sequence>
<dbReference type="Gene3D" id="2.40.30.170">
    <property type="match status" value="1"/>
</dbReference>
<name>A0ABV7CNV6_9GAMM</name>
<dbReference type="RefSeq" id="WP_377127475.1">
    <property type="nucleotide sequence ID" value="NZ_JBHRSD010000039.1"/>
</dbReference>
<organism evidence="8 9">
    <name type="scientific">Pseudoalteromonas fenneropenaei</name>
    <dbReference type="NCBI Taxonomy" id="1737459"/>
    <lineage>
        <taxon>Bacteria</taxon>
        <taxon>Pseudomonadati</taxon>
        <taxon>Pseudomonadota</taxon>
        <taxon>Gammaproteobacteria</taxon>
        <taxon>Alteromonadales</taxon>
        <taxon>Pseudoalteromonadaceae</taxon>
        <taxon>Pseudoalteromonas</taxon>
    </lineage>
</organism>
<feature type="domain" description="CusB-like beta-barrel" evidence="6">
    <location>
        <begin position="254"/>
        <end position="328"/>
    </location>
</feature>
<dbReference type="InterPro" id="IPR051909">
    <property type="entry name" value="MFP_Cation_Efflux"/>
</dbReference>
<dbReference type="InterPro" id="IPR058791">
    <property type="entry name" value="3HB_CusB"/>
</dbReference>
<dbReference type="Proteomes" id="UP001595453">
    <property type="component" value="Unassembled WGS sequence"/>
</dbReference>
<dbReference type="InterPro" id="IPR058790">
    <property type="entry name" value="BSH_CusB"/>
</dbReference>
<dbReference type="PANTHER" id="PTHR30097:SF15">
    <property type="entry name" value="CATION EFFLUX SYSTEM PROTEIN CUSB"/>
    <property type="match status" value="1"/>
</dbReference>
<evidence type="ECO:0000259" key="3">
    <source>
        <dbReference type="Pfam" id="PF19335"/>
    </source>
</evidence>
<comment type="caution">
    <text evidence="8">The sequence shown here is derived from an EMBL/GenBank/DDBJ whole genome shotgun (WGS) entry which is preliminary data.</text>
</comment>
<dbReference type="Pfam" id="PF25975">
    <property type="entry name" value="CzcB_C"/>
    <property type="match status" value="1"/>
</dbReference>
<dbReference type="InterPro" id="IPR058792">
    <property type="entry name" value="Beta-barrel_RND_2"/>
</dbReference>
<feature type="domain" description="CusB-like barrel-sandwich hybrid" evidence="5">
    <location>
        <begin position="134"/>
        <end position="249"/>
    </location>
</feature>